<feature type="compositionally biased region" description="Polar residues" evidence="5">
    <location>
        <begin position="314"/>
        <end position="328"/>
    </location>
</feature>
<dbReference type="Proteomes" id="UP001642483">
    <property type="component" value="Unassembled WGS sequence"/>
</dbReference>
<evidence type="ECO:0000256" key="1">
    <source>
        <dbReference type="ARBA" id="ARBA00004141"/>
    </source>
</evidence>
<dbReference type="Gene3D" id="1.20.1070.10">
    <property type="entry name" value="Rhodopsin 7-helix transmembrane proteins"/>
    <property type="match status" value="1"/>
</dbReference>
<name>A0ABP0EZI7_CLALP</name>
<dbReference type="InterPro" id="IPR017981">
    <property type="entry name" value="GPCR_2-like_7TM"/>
</dbReference>
<feature type="transmembrane region" description="Helical" evidence="6">
    <location>
        <begin position="17"/>
        <end position="37"/>
    </location>
</feature>
<feature type="transmembrane region" description="Helical" evidence="6">
    <location>
        <begin position="49"/>
        <end position="71"/>
    </location>
</feature>
<evidence type="ECO:0000256" key="4">
    <source>
        <dbReference type="ARBA" id="ARBA00023136"/>
    </source>
</evidence>
<accession>A0ABP0EZI7</accession>
<evidence type="ECO:0000313" key="9">
    <source>
        <dbReference type="Proteomes" id="UP001642483"/>
    </source>
</evidence>
<gene>
    <name evidence="8" type="ORF">CVLEPA_LOCUS2707</name>
</gene>
<evidence type="ECO:0000256" key="5">
    <source>
        <dbReference type="SAM" id="MobiDB-lite"/>
    </source>
</evidence>
<protein>
    <recommendedName>
        <fullName evidence="7">G-protein coupled receptors family 2 profile 2 domain-containing protein</fullName>
    </recommendedName>
</protein>
<feature type="transmembrane region" description="Helical" evidence="6">
    <location>
        <begin position="255"/>
        <end position="279"/>
    </location>
</feature>
<dbReference type="EMBL" id="CAWYQH010000002">
    <property type="protein sequence ID" value="CAK8672908.1"/>
    <property type="molecule type" value="Genomic_DNA"/>
</dbReference>
<dbReference type="PANTHER" id="PTHR47767">
    <property type="entry name" value="ADHESION G PROTEIN-COUPLED RECEPTOR G7"/>
    <property type="match status" value="1"/>
</dbReference>
<dbReference type="PANTHER" id="PTHR47767:SF2">
    <property type="entry name" value="GPS DOMAIN-CONTAINING PROTEIN"/>
    <property type="match status" value="1"/>
</dbReference>
<feature type="transmembrane region" description="Helical" evidence="6">
    <location>
        <begin position="172"/>
        <end position="197"/>
    </location>
</feature>
<reference evidence="8 9" key="1">
    <citation type="submission" date="2024-02" db="EMBL/GenBank/DDBJ databases">
        <authorList>
            <person name="Daric V."/>
            <person name="Darras S."/>
        </authorList>
    </citation>
    <scope>NUCLEOTIDE SEQUENCE [LARGE SCALE GENOMIC DNA]</scope>
</reference>
<keyword evidence="9" id="KW-1185">Reference proteome</keyword>
<comment type="caution">
    <text evidence="8">The sequence shown here is derived from an EMBL/GenBank/DDBJ whole genome shotgun (WGS) entry which is preliminary data.</text>
</comment>
<feature type="transmembrane region" description="Helical" evidence="6">
    <location>
        <begin position="218"/>
        <end position="243"/>
    </location>
</feature>
<feature type="domain" description="G-protein coupled receptors family 2 profile 2" evidence="7">
    <location>
        <begin position="14"/>
        <end position="166"/>
    </location>
</feature>
<evidence type="ECO:0000313" key="8">
    <source>
        <dbReference type="EMBL" id="CAK8672908.1"/>
    </source>
</evidence>
<feature type="transmembrane region" description="Helical" evidence="6">
    <location>
        <begin position="91"/>
        <end position="115"/>
    </location>
</feature>
<evidence type="ECO:0000256" key="2">
    <source>
        <dbReference type="ARBA" id="ARBA00022692"/>
    </source>
</evidence>
<feature type="transmembrane region" description="Helical" evidence="6">
    <location>
        <begin position="136"/>
        <end position="152"/>
    </location>
</feature>
<comment type="subcellular location">
    <subcellularLocation>
        <location evidence="1">Membrane</location>
        <topology evidence="1">Multi-pass membrane protein</topology>
    </subcellularLocation>
</comment>
<sequence length="438" mass="48590">MDLTFFNSSAASVGFPVLYAGMSLSMLTVLVALVTFFSNKFLRIKRQNVITINLCLSMIFFYVGFLTSVTTVHVKGSFVNSTKDSIPTSCIAGAAMTCAGWLAVIFWVLVNWLYLSFTINKTVPRHVSHFVIKTTLPTYGIVLIILAAVAAVDEHLNHHLISYMCWYELRGAIAGLVIGATSLAFSGIVASAAFCSWKMSRKTLPTTPRIAKRNRRNFIQLMALTAIIVITDIPHLLLWILSAKDDAKLATPNEYIWIEIVDGCLSGAAGILVVVVLICRSNDFRMFWKVLLSGENPTKIRNFRLNNSTRKLPSRDISNVTNDTMDNQRSPKKYQPRDQVDVTIEDDVFYTSTDIPLPDSLVSTKAESNSGSTSADGFQIKRKIFRSSIKKSNKASSSSVHSTSYEVATARSSKTLNRIDFKLSRSSINGELDRKTSF</sequence>
<keyword evidence="4 6" id="KW-0472">Membrane</keyword>
<organism evidence="8 9">
    <name type="scientific">Clavelina lepadiformis</name>
    <name type="common">Light-bulb sea squirt</name>
    <name type="synonym">Ascidia lepadiformis</name>
    <dbReference type="NCBI Taxonomy" id="159417"/>
    <lineage>
        <taxon>Eukaryota</taxon>
        <taxon>Metazoa</taxon>
        <taxon>Chordata</taxon>
        <taxon>Tunicata</taxon>
        <taxon>Ascidiacea</taxon>
        <taxon>Aplousobranchia</taxon>
        <taxon>Clavelinidae</taxon>
        <taxon>Clavelina</taxon>
    </lineage>
</organism>
<keyword evidence="3 6" id="KW-1133">Transmembrane helix</keyword>
<keyword evidence="2 6" id="KW-0812">Transmembrane</keyword>
<dbReference type="InterPro" id="IPR053066">
    <property type="entry name" value="ADGR_G7"/>
</dbReference>
<evidence type="ECO:0000259" key="7">
    <source>
        <dbReference type="PROSITE" id="PS50261"/>
    </source>
</evidence>
<evidence type="ECO:0000256" key="6">
    <source>
        <dbReference type="SAM" id="Phobius"/>
    </source>
</evidence>
<dbReference type="PROSITE" id="PS50261">
    <property type="entry name" value="G_PROTEIN_RECEP_F2_4"/>
    <property type="match status" value="1"/>
</dbReference>
<proteinExistence type="predicted"/>
<feature type="region of interest" description="Disordered" evidence="5">
    <location>
        <begin position="314"/>
        <end position="337"/>
    </location>
</feature>
<evidence type="ECO:0000256" key="3">
    <source>
        <dbReference type="ARBA" id="ARBA00022989"/>
    </source>
</evidence>